<evidence type="ECO:0000313" key="2">
    <source>
        <dbReference type="Proteomes" id="UP000001307"/>
    </source>
</evidence>
<organism evidence="1">
    <name type="scientific">Oikopleura dioica</name>
    <name type="common">Tunicate</name>
    <dbReference type="NCBI Taxonomy" id="34765"/>
    <lineage>
        <taxon>Eukaryota</taxon>
        <taxon>Metazoa</taxon>
        <taxon>Chordata</taxon>
        <taxon>Tunicata</taxon>
        <taxon>Appendicularia</taxon>
        <taxon>Copelata</taxon>
        <taxon>Oikopleuridae</taxon>
        <taxon>Oikopleura</taxon>
    </lineage>
</organism>
<dbReference type="CDD" id="cd23539">
    <property type="entry name" value="TFP_LU_ECD_CinHb4_like"/>
    <property type="match status" value="1"/>
</dbReference>
<dbReference type="AlphaFoldDB" id="E4Y3P2"/>
<reference evidence="1" key="1">
    <citation type="journal article" date="2010" name="Science">
        <title>Plasticity of animal genome architecture unmasked by rapid evolution of a pelagic tunicate.</title>
        <authorList>
            <person name="Denoeud F."/>
            <person name="Henriet S."/>
            <person name="Mungpakdee S."/>
            <person name="Aury J.M."/>
            <person name="Da Silva C."/>
            <person name="Brinkmann H."/>
            <person name="Mikhaleva J."/>
            <person name="Olsen L.C."/>
            <person name="Jubin C."/>
            <person name="Canestro C."/>
            <person name="Bouquet J.M."/>
            <person name="Danks G."/>
            <person name="Poulain J."/>
            <person name="Campsteijn C."/>
            <person name="Adamski M."/>
            <person name="Cross I."/>
            <person name="Yadetie F."/>
            <person name="Muffato M."/>
            <person name="Louis A."/>
            <person name="Butcher S."/>
            <person name="Tsagkogeorga G."/>
            <person name="Konrad A."/>
            <person name="Singh S."/>
            <person name="Jensen M.F."/>
            <person name="Cong E.H."/>
            <person name="Eikeseth-Otteraa H."/>
            <person name="Noel B."/>
            <person name="Anthouard V."/>
            <person name="Porcel B.M."/>
            <person name="Kachouri-Lafond R."/>
            <person name="Nishino A."/>
            <person name="Ugolini M."/>
            <person name="Chourrout P."/>
            <person name="Nishida H."/>
            <person name="Aasland R."/>
            <person name="Huzurbazar S."/>
            <person name="Westhof E."/>
            <person name="Delsuc F."/>
            <person name="Lehrach H."/>
            <person name="Reinhardt R."/>
            <person name="Weissenbach J."/>
            <person name="Roy S.W."/>
            <person name="Artiguenave F."/>
            <person name="Postlethwait J.H."/>
            <person name="Manak J.R."/>
            <person name="Thompson E.M."/>
            <person name="Jaillon O."/>
            <person name="Du Pasquier L."/>
            <person name="Boudinot P."/>
            <person name="Liberles D.A."/>
            <person name="Volff J.N."/>
            <person name="Philippe H."/>
            <person name="Lenhard B."/>
            <person name="Roest Crollius H."/>
            <person name="Wincker P."/>
            <person name="Chourrout D."/>
        </authorList>
    </citation>
    <scope>NUCLEOTIDE SEQUENCE [LARGE SCALE GENOMIC DNA]</scope>
</reference>
<feature type="non-terminal residue" evidence="1">
    <location>
        <position position="1"/>
    </location>
</feature>
<keyword evidence="2" id="KW-1185">Reference proteome</keyword>
<evidence type="ECO:0000313" key="1">
    <source>
        <dbReference type="EMBL" id="CBY16438.1"/>
    </source>
</evidence>
<sequence>TTSTAAVTDARTKASKDAFADLLSGQNANSASSASQVAASSNGRNTVASDSIPETNECFTCAVDNPNTSDPFEVIRQCQDSGRVLTCNKGDSCMVESRMRGGNTYQVIMSCKQTQACLVQRSNNGNDCKWENGIQTCRQCCNEYNCAADKYFNTLNTDSDSLMGNWWSEDFMIPK</sequence>
<dbReference type="InParanoid" id="E4Y3P2"/>
<protein>
    <submittedName>
        <fullName evidence="1">Uncharacterized protein</fullName>
    </submittedName>
</protein>
<accession>E4Y3P2</accession>
<proteinExistence type="predicted"/>
<dbReference type="EMBL" id="FN654218">
    <property type="protein sequence ID" value="CBY16438.1"/>
    <property type="molecule type" value="Genomic_DNA"/>
</dbReference>
<dbReference type="OrthoDB" id="10107952at2759"/>
<name>E4Y3P2_OIKDI</name>
<gene>
    <name evidence="1" type="ORF">GSOID_T00001603001</name>
</gene>
<dbReference type="Proteomes" id="UP000001307">
    <property type="component" value="Unassembled WGS sequence"/>
</dbReference>